<dbReference type="AlphaFoldDB" id="A0A9D1KMP3"/>
<name>A0A9D1KMP3_9ACTN</name>
<gene>
    <name evidence="2" type="ORF">IAA98_08910</name>
</gene>
<feature type="compositionally biased region" description="Basic and acidic residues" evidence="1">
    <location>
        <begin position="29"/>
        <end position="60"/>
    </location>
</feature>
<reference evidence="2" key="1">
    <citation type="submission" date="2020-10" db="EMBL/GenBank/DDBJ databases">
        <authorList>
            <person name="Gilroy R."/>
        </authorList>
    </citation>
    <scope>NUCLEOTIDE SEQUENCE</scope>
    <source>
        <strain evidence="2">ChiGjej1B1-24693</strain>
    </source>
</reference>
<evidence type="ECO:0000256" key="1">
    <source>
        <dbReference type="SAM" id="MobiDB-lite"/>
    </source>
</evidence>
<dbReference type="Proteomes" id="UP000886842">
    <property type="component" value="Unassembled WGS sequence"/>
</dbReference>
<proteinExistence type="predicted"/>
<dbReference type="EMBL" id="DVLP01000268">
    <property type="protein sequence ID" value="HIT75691.1"/>
    <property type="molecule type" value="Genomic_DNA"/>
</dbReference>
<reference evidence="2" key="2">
    <citation type="journal article" date="2021" name="PeerJ">
        <title>Extensive microbial diversity within the chicken gut microbiome revealed by metagenomics and culture.</title>
        <authorList>
            <person name="Gilroy R."/>
            <person name="Ravi A."/>
            <person name="Getino M."/>
            <person name="Pursley I."/>
            <person name="Horton D.L."/>
            <person name="Alikhan N.F."/>
            <person name="Baker D."/>
            <person name="Gharbi K."/>
            <person name="Hall N."/>
            <person name="Watson M."/>
            <person name="Adriaenssens E.M."/>
            <person name="Foster-Nyarko E."/>
            <person name="Jarju S."/>
            <person name="Secka A."/>
            <person name="Antonio M."/>
            <person name="Oren A."/>
            <person name="Chaudhuri R.R."/>
            <person name="La Ragione R."/>
            <person name="Hildebrand F."/>
            <person name="Pallen M.J."/>
        </authorList>
    </citation>
    <scope>NUCLEOTIDE SEQUENCE</scope>
    <source>
        <strain evidence="2">ChiGjej1B1-24693</strain>
    </source>
</reference>
<sequence length="298" mass="31211">MSDIQPILDALSAGRINAAEAAQLIEAVRAGDHAAAQDEQNPPHEPSDDELGDRSERDGFHAYAPPPPRKGFSDEHRRSSAPGAKGVERVVIRASGRRVRVVGDTGVATVQVDGPHVLRRNRQVLEITSEGSFTPSFDGVGLLRSRNLKEARDHTFGGKELVVRVNPALLVEAELSGGGLSTVGVSWIGQVRVTGGGANLAGVAECTDVLVQAGQAVVQGTFRTGRSRIRVESGRGVVDLTEDSNVTVRGEANLGKVSWTGAHSGDGDEVVVGLGNARLDVEAVLAYVTVKVGDPATV</sequence>
<comment type="caution">
    <text evidence="2">The sequence shown here is derived from an EMBL/GenBank/DDBJ whole genome shotgun (WGS) entry which is preliminary data.</text>
</comment>
<feature type="region of interest" description="Disordered" evidence="1">
    <location>
        <begin position="29"/>
        <end position="88"/>
    </location>
</feature>
<evidence type="ECO:0000313" key="3">
    <source>
        <dbReference type="Proteomes" id="UP000886842"/>
    </source>
</evidence>
<evidence type="ECO:0000313" key="2">
    <source>
        <dbReference type="EMBL" id="HIT75691.1"/>
    </source>
</evidence>
<protein>
    <submittedName>
        <fullName evidence="2">Uncharacterized protein</fullName>
    </submittedName>
</protein>
<accession>A0A9D1KMP3</accession>
<organism evidence="2 3">
    <name type="scientific">Candidatus Avipropionibacterium avicola</name>
    <dbReference type="NCBI Taxonomy" id="2840701"/>
    <lineage>
        <taxon>Bacteria</taxon>
        <taxon>Bacillati</taxon>
        <taxon>Actinomycetota</taxon>
        <taxon>Actinomycetes</taxon>
        <taxon>Propionibacteriales</taxon>
        <taxon>Propionibacteriaceae</taxon>
        <taxon>Propionibacteriaceae incertae sedis</taxon>
        <taxon>Candidatus Avipropionibacterium</taxon>
    </lineage>
</organism>